<feature type="compositionally biased region" description="Basic and acidic residues" evidence="7">
    <location>
        <begin position="1"/>
        <end position="23"/>
    </location>
</feature>
<protein>
    <submittedName>
        <fullName evidence="9">GTF2H1</fullName>
    </submittedName>
</protein>
<keyword evidence="10" id="KW-1185">Reference proteome</keyword>
<dbReference type="PROSITE" id="PS50858">
    <property type="entry name" value="BSD"/>
    <property type="match status" value="2"/>
</dbReference>
<evidence type="ECO:0000313" key="10">
    <source>
        <dbReference type="Proteomes" id="UP001235939"/>
    </source>
</evidence>
<organism evidence="9 10">
    <name type="scientific">Cordylochernes scorpioides</name>
    <dbReference type="NCBI Taxonomy" id="51811"/>
    <lineage>
        <taxon>Eukaryota</taxon>
        <taxon>Metazoa</taxon>
        <taxon>Ecdysozoa</taxon>
        <taxon>Arthropoda</taxon>
        <taxon>Chelicerata</taxon>
        <taxon>Arachnida</taxon>
        <taxon>Pseudoscorpiones</taxon>
        <taxon>Cheliferoidea</taxon>
        <taxon>Chernetidae</taxon>
        <taxon>Cordylochernes</taxon>
    </lineage>
</organism>
<dbReference type="PANTHER" id="PTHR12856">
    <property type="entry name" value="TRANSCRIPTION INITIATION FACTOR IIH-RELATED"/>
    <property type="match status" value="1"/>
</dbReference>
<dbReference type="CDD" id="cd13229">
    <property type="entry name" value="PH_TFIIH"/>
    <property type="match status" value="1"/>
</dbReference>
<evidence type="ECO:0000256" key="4">
    <source>
        <dbReference type="ARBA" id="ARBA00023015"/>
    </source>
</evidence>
<evidence type="ECO:0000313" key="9">
    <source>
        <dbReference type="EMBL" id="UYV78293.1"/>
    </source>
</evidence>
<evidence type="ECO:0000256" key="1">
    <source>
        <dbReference type="ARBA" id="ARBA00004123"/>
    </source>
</evidence>
<evidence type="ECO:0000256" key="5">
    <source>
        <dbReference type="ARBA" id="ARBA00023163"/>
    </source>
</evidence>
<dbReference type="SMART" id="SM00751">
    <property type="entry name" value="BSD"/>
    <property type="match status" value="2"/>
</dbReference>
<evidence type="ECO:0000256" key="7">
    <source>
        <dbReference type="SAM" id="MobiDB-lite"/>
    </source>
</evidence>
<evidence type="ECO:0000256" key="3">
    <source>
        <dbReference type="ARBA" id="ARBA00022737"/>
    </source>
</evidence>
<feature type="domain" description="BSD" evidence="8">
    <location>
        <begin position="137"/>
        <end position="178"/>
    </location>
</feature>
<gene>
    <name evidence="9" type="ORF">LAZ67_16000871</name>
</gene>
<dbReference type="EMBL" id="CP092878">
    <property type="protein sequence ID" value="UYV78293.1"/>
    <property type="molecule type" value="Genomic_DNA"/>
</dbReference>
<evidence type="ECO:0000256" key="2">
    <source>
        <dbReference type="ARBA" id="ARBA00009448"/>
    </source>
</evidence>
<proteinExistence type="inferred from homology"/>
<dbReference type="Pfam" id="PF03909">
    <property type="entry name" value="BSD"/>
    <property type="match status" value="1"/>
</dbReference>
<name>A0ABY6LB77_9ARAC</name>
<sequence>MVETHSGKIQDPAQERTKFEESAKPQPAVMGSGEDIYLTLHNVRHKKHDGTLYLLSRHIGWMPSGKESFTVSHSYCDIKTQKISPERAAKVQLQVLLHDGGASTFQFVNPLGSDAQVRDRDSVKDLLIQLLPKFHRRLDPDLEEKNRILQEDPDLYQLYRDLVVNHVITAEEFWAKHLKPATKPGTENIQQDVGVSAAFFADVKVHQDNVYGLKYNLPAEVVQSIFRTYPAVKKKHLEQVPSQLTENEFWTRFLQSHYFHRDRTSITSKDIFSDCLKTDEQADFQEALRQKDQDPDFVDLSTLEDQSVQAYKGEKEEPSNSVAASYNVNRALIRRFNHHSMMILKATLPTTDTTSQPPQKKLKLGPVEEEELAEEEVSPLSSAVPCHTAKEPYQHSQKLEYTSPDTLLTRDRCLRQEVAAWQHHRPPALTEASARKALGDLGAQGSLMSRPQLFSKDGVPSAVRLEVSRVYLSLQELLRHFWACFPANTPSLHDKLVNMKNSLDKFYFAKIQPLHELVIKNHCNPETFRALNVHYIFSQFVESIVHPICEVGFLHFDTRPLKVHYIFSQFVESIVHPICEVGFLHFDTRPLNVHYIFSQFVESIVHPICEVGFLHFDTRPLKVHYIFSQFVESIVHPICEVGFLHFDTRPLNVHYIFSQFVESIVHPICEVGFLHFDTRPLKVHYIFSQFVESIVHPICEVGFLHFDTRPLKVHYIFSQFVESIVHPICEVGFLHFDTRPLKVHYIFSQFVESIVQVTILSVSCEVGFLHFDTRPLNVHYIFSQFVESIVHPICEVGFLHFDTRPLNVHYIFSQFVRSIVQVTILSVSCEVGFLHFDTRPLKVHYIFSQFVESIVHPICEVGFLHFDTRPLKVHYIFSQFVESIVHPICEVGFLHFDTRPLKVHYIFSQFVESIVHPICEVGFLHFDIRPLKVHYIFSQFVESIVHPICEVGFLHFDIRPLKVHYIFSQFVESIVQVTILYLECDIDKLAYPQTECDECVPQLIDHIKNMVQAALAKFQAWQAKKAGGAGRV</sequence>
<feature type="region of interest" description="Disordered" evidence="7">
    <location>
        <begin position="1"/>
        <end position="27"/>
    </location>
</feature>
<dbReference type="InterPro" id="IPR035925">
    <property type="entry name" value="BSD_dom_sf"/>
</dbReference>
<dbReference type="InterPro" id="IPR005607">
    <property type="entry name" value="BSD_dom"/>
</dbReference>
<dbReference type="SUPFAM" id="SSF140383">
    <property type="entry name" value="BSD domain-like"/>
    <property type="match status" value="2"/>
</dbReference>
<feature type="domain" description="BSD" evidence="8">
    <location>
        <begin position="209"/>
        <end position="261"/>
    </location>
</feature>
<keyword evidence="3" id="KW-0677">Repeat</keyword>
<comment type="subcellular location">
    <subcellularLocation>
        <location evidence="1">Nucleus</location>
    </subcellularLocation>
</comment>
<dbReference type="InterPro" id="IPR013876">
    <property type="entry name" value="TFIIH_BTF_p62_N"/>
</dbReference>
<reference evidence="9 10" key="1">
    <citation type="submission" date="2022-01" db="EMBL/GenBank/DDBJ databases">
        <title>A chromosomal length assembly of Cordylochernes scorpioides.</title>
        <authorList>
            <person name="Zeh D."/>
            <person name="Zeh J."/>
        </authorList>
    </citation>
    <scope>NUCLEOTIDE SEQUENCE [LARGE SCALE GENOMIC DNA]</scope>
    <source>
        <strain evidence="9">IN4F17</strain>
        <tissue evidence="9">Whole Body</tissue>
    </source>
</reference>
<dbReference type="Gene3D" id="2.30.29.30">
    <property type="entry name" value="Pleckstrin-homology domain (PH domain)/Phosphotyrosine-binding domain (PTB)"/>
    <property type="match status" value="1"/>
</dbReference>
<dbReference type="InterPro" id="IPR027079">
    <property type="entry name" value="Tfb1/GTF2H1"/>
</dbReference>
<dbReference type="SUPFAM" id="SSF50729">
    <property type="entry name" value="PH domain-like"/>
    <property type="match status" value="1"/>
</dbReference>
<accession>A0ABY6LB77</accession>
<comment type="similarity">
    <text evidence="2">Belongs to the TFB1 family.</text>
</comment>
<evidence type="ECO:0000256" key="6">
    <source>
        <dbReference type="ARBA" id="ARBA00023242"/>
    </source>
</evidence>
<evidence type="ECO:0000259" key="8">
    <source>
        <dbReference type="PROSITE" id="PS50858"/>
    </source>
</evidence>
<keyword evidence="4" id="KW-0805">Transcription regulation</keyword>
<dbReference type="Proteomes" id="UP001235939">
    <property type="component" value="Chromosome 16"/>
</dbReference>
<dbReference type="Gene3D" id="6.10.140.1200">
    <property type="match status" value="1"/>
</dbReference>
<dbReference type="InterPro" id="IPR011993">
    <property type="entry name" value="PH-like_dom_sf"/>
</dbReference>
<keyword evidence="6" id="KW-0539">Nucleus</keyword>
<keyword evidence="5" id="KW-0804">Transcription</keyword>
<dbReference type="Pfam" id="PF08567">
    <property type="entry name" value="PH_TFIIH"/>
    <property type="match status" value="1"/>
</dbReference>